<comment type="caution">
    <text evidence="3">The sequence shown here is derived from an EMBL/GenBank/DDBJ whole genome shotgun (WGS) entry which is preliminary data.</text>
</comment>
<dbReference type="OrthoDB" id="324900at2"/>
<keyword evidence="1" id="KW-0812">Transmembrane</keyword>
<evidence type="ECO:0000256" key="1">
    <source>
        <dbReference type="SAM" id="Phobius"/>
    </source>
</evidence>
<dbReference type="GO" id="GO:0004175">
    <property type="term" value="F:endopeptidase activity"/>
    <property type="evidence" value="ECO:0007669"/>
    <property type="project" value="UniProtKB-ARBA"/>
</dbReference>
<dbReference type="InterPro" id="IPR003675">
    <property type="entry name" value="Rce1/LyrA-like_dom"/>
</dbReference>
<organism evidence="3 4">
    <name type="scientific">Planifilum fimeticola</name>
    <dbReference type="NCBI Taxonomy" id="201975"/>
    <lineage>
        <taxon>Bacteria</taxon>
        <taxon>Bacillati</taxon>
        <taxon>Bacillota</taxon>
        <taxon>Bacilli</taxon>
        <taxon>Bacillales</taxon>
        <taxon>Thermoactinomycetaceae</taxon>
        <taxon>Planifilum</taxon>
    </lineage>
</organism>
<evidence type="ECO:0000313" key="4">
    <source>
        <dbReference type="Proteomes" id="UP000237797"/>
    </source>
</evidence>
<keyword evidence="4" id="KW-1185">Reference proteome</keyword>
<protein>
    <recommendedName>
        <fullName evidence="2">CAAX prenyl protease 2/Lysostaphin resistance protein A-like domain-containing protein</fullName>
    </recommendedName>
</protein>
<name>A0A2T0LJ85_9BACL</name>
<gene>
    <name evidence="3" type="ORF">CLV97_10140</name>
</gene>
<dbReference type="GO" id="GO:0080120">
    <property type="term" value="P:CAAX-box protein maturation"/>
    <property type="evidence" value="ECO:0007669"/>
    <property type="project" value="UniProtKB-ARBA"/>
</dbReference>
<feature type="transmembrane region" description="Helical" evidence="1">
    <location>
        <begin position="241"/>
        <end position="261"/>
    </location>
</feature>
<feature type="transmembrane region" description="Helical" evidence="1">
    <location>
        <begin position="77"/>
        <end position="96"/>
    </location>
</feature>
<feature type="transmembrane region" description="Helical" evidence="1">
    <location>
        <begin position="146"/>
        <end position="165"/>
    </location>
</feature>
<evidence type="ECO:0000259" key="2">
    <source>
        <dbReference type="Pfam" id="PF02517"/>
    </source>
</evidence>
<dbReference type="PANTHER" id="PTHR39430">
    <property type="entry name" value="MEMBRANE-ASSOCIATED PROTEASE-RELATED"/>
    <property type="match status" value="1"/>
</dbReference>
<evidence type="ECO:0000313" key="3">
    <source>
        <dbReference type="EMBL" id="PRX42552.1"/>
    </source>
</evidence>
<feature type="transmembrane region" description="Helical" evidence="1">
    <location>
        <begin position="37"/>
        <end position="57"/>
    </location>
</feature>
<dbReference type="EMBL" id="PVNE01000001">
    <property type="protein sequence ID" value="PRX42552.1"/>
    <property type="molecule type" value="Genomic_DNA"/>
</dbReference>
<keyword evidence="1" id="KW-0472">Membrane</keyword>
<feature type="transmembrane region" description="Helical" evidence="1">
    <location>
        <begin position="177"/>
        <end position="196"/>
    </location>
</feature>
<dbReference type="RefSeq" id="WP_106343509.1">
    <property type="nucleotide sequence ID" value="NZ_PVNE01000001.1"/>
</dbReference>
<dbReference type="PANTHER" id="PTHR39430:SF1">
    <property type="entry name" value="PROTEASE"/>
    <property type="match status" value="1"/>
</dbReference>
<proteinExistence type="predicted"/>
<dbReference type="AlphaFoldDB" id="A0A2T0LJ85"/>
<feature type="domain" description="CAAX prenyl protease 2/Lysostaphin resistance protein A-like" evidence="2">
    <location>
        <begin position="115"/>
        <end position="206"/>
    </location>
</feature>
<feature type="transmembrane region" description="Helical" evidence="1">
    <location>
        <begin position="6"/>
        <end position="28"/>
    </location>
</feature>
<sequence>MEWLKLLGKLILTFGLAMTGTLLISLLLSPWVPEEPLLWSIFPQEAAFIGASFLTWIALEKRPLEDMGLIAAPFRSFAIGSGIGMMMIGTVFLLLWPSPYLEVIAVRWDAAVLLSVLSAAFGYLAVAAGEEIFTRGYVQTLLVERLGTWGGIIATSLLFSFLHLFNPHTSLLPMFNLFLAGILLGVIKETAGNLWMPIGLHFTWNLTQDALSLPVSGLRLTPAPLVEAAESGPDWLTGGPFGLEGGVAVTLILLLGILWFVKRDPERFRIKGFFSAAKPLR</sequence>
<reference evidence="3 4" key="1">
    <citation type="submission" date="2018-03" db="EMBL/GenBank/DDBJ databases">
        <title>Genomic Encyclopedia of Archaeal and Bacterial Type Strains, Phase II (KMG-II): from individual species to whole genera.</title>
        <authorList>
            <person name="Goeker M."/>
        </authorList>
    </citation>
    <scope>NUCLEOTIDE SEQUENCE [LARGE SCALE GENOMIC DNA]</scope>
    <source>
        <strain evidence="3 4">DSM 44946</strain>
    </source>
</reference>
<keyword evidence="1" id="KW-1133">Transmembrane helix</keyword>
<dbReference type="Pfam" id="PF02517">
    <property type="entry name" value="Rce1-like"/>
    <property type="match status" value="1"/>
</dbReference>
<accession>A0A2T0LJ85</accession>
<dbReference type="Proteomes" id="UP000237797">
    <property type="component" value="Unassembled WGS sequence"/>
</dbReference>
<feature type="transmembrane region" description="Helical" evidence="1">
    <location>
        <begin position="108"/>
        <end position="126"/>
    </location>
</feature>